<dbReference type="PANTHER" id="PTHR34388">
    <property type="entry name" value="DNA POLYMERASE III SUBUNIT DELTA"/>
    <property type="match status" value="1"/>
</dbReference>
<dbReference type="AlphaFoldDB" id="A0A6M0RSG3"/>
<dbReference type="Pfam" id="PF21694">
    <property type="entry name" value="DNA_pol3_delta_C"/>
    <property type="match status" value="1"/>
</dbReference>
<dbReference type="Pfam" id="PF06144">
    <property type="entry name" value="DNA_pol3_delta"/>
    <property type="match status" value="1"/>
</dbReference>
<reference evidence="11 12" key="1">
    <citation type="journal article" date="2020" name="Microb. Ecol.">
        <title>Ecogenomics of the Marine Benthic Filamentous Cyanobacterium Adonisia.</title>
        <authorList>
            <person name="Walter J.M."/>
            <person name="Coutinho F.H."/>
            <person name="Leomil L."/>
            <person name="Hargreaves P.I."/>
            <person name="Campeao M.E."/>
            <person name="Vieira V.V."/>
            <person name="Silva B.S."/>
            <person name="Fistarol G.O."/>
            <person name="Salomon P.S."/>
            <person name="Sawabe T."/>
            <person name="Mino S."/>
            <person name="Hosokawa M."/>
            <person name="Miyashita H."/>
            <person name="Maruyama F."/>
            <person name="van Verk M.C."/>
            <person name="Dutilh B.E."/>
            <person name="Thompson C.C."/>
            <person name="Thompson F.L."/>
        </authorList>
    </citation>
    <scope>NUCLEOTIDE SEQUENCE [LARGE SCALE GENOMIC DNA]</scope>
    <source>
        <strain evidence="11 12">CCMR0081</strain>
    </source>
</reference>
<evidence type="ECO:0000259" key="9">
    <source>
        <dbReference type="Pfam" id="PF06144"/>
    </source>
</evidence>
<evidence type="ECO:0000256" key="2">
    <source>
        <dbReference type="ARBA" id="ARBA00017703"/>
    </source>
</evidence>
<dbReference type="InterPro" id="IPR010372">
    <property type="entry name" value="DNA_pol3_delta_N"/>
</dbReference>
<dbReference type="InterPro" id="IPR048466">
    <property type="entry name" value="DNA_pol3_delta-like_C"/>
</dbReference>
<keyword evidence="6" id="KW-0239">DNA-directed DNA polymerase</keyword>
<dbReference type="InterPro" id="IPR008921">
    <property type="entry name" value="DNA_pol3_clamp-load_cplx_C"/>
</dbReference>
<name>A0A6M0RSG3_9CYAN</name>
<dbReference type="Proteomes" id="UP000481033">
    <property type="component" value="Unassembled WGS sequence"/>
</dbReference>
<dbReference type="GO" id="GO:0009360">
    <property type="term" value="C:DNA polymerase III complex"/>
    <property type="evidence" value="ECO:0007669"/>
    <property type="project" value="InterPro"/>
</dbReference>
<proteinExistence type="inferred from homology"/>
<evidence type="ECO:0000313" key="12">
    <source>
        <dbReference type="Proteomes" id="UP000481033"/>
    </source>
</evidence>
<dbReference type="SUPFAM" id="SSF48019">
    <property type="entry name" value="post-AAA+ oligomerization domain-like"/>
    <property type="match status" value="1"/>
</dbReference>
<dbReference type="Gene3D" id="3.40.50.300">
    <property type="entry name" value="P-loop containing nucleotide triphosphate hydrolases"/>
    <property type="match status" value="1"/>
</dbReference>
<dbReference type="GO" id="GO:0003887">
    <property type="term" value="F:DNA-directed DNA polymerase activity"/>
    <property type="evidence" value="ECO:0007669"/>
    <property type="project" value="UniProtKB-KW"/>
</dbReference>
<evidence type="ECO:0000256" key="8">
    <source>
        <dbReference type="ARBA" id="ARBA00049244"/>
    </source>
</evidence>
<accession>A0A6M0RSG3</accession>
<dbReference type="SUPFAM" id="SSF52540">
    <property type="entry name" value="P-loop containing nucleoside triphosphate hydrolases"/>
    <property type="match status" value="1"/>
</dbReference>
<dbReference type="GO" id="GO:0003677">
    <property type="term" value="F:DNA binding"/>
    <property type="evidence" value="ECO:0007669"/>
    <property type="project" value="InterPro"/>
</dbReference>
<gene>
    <name evidence="11" type="primary">holA</name>
    <name evidence="11" type="ORF">DXZ20_24385</name>
</gene>
<evidence type="ECO:0000256" key="6">
    <source>
        <dbReference type="ARBA" id="ARBA00022932"/>
    </source>
</evidence>
<sequence length="328" mass="36881">MPVYFFWGADEFRMKKAVRALCDRNLNPDWASFNYEKIPPEQSDAIIQGLNQAMTPPFGMGKRVVWLVDTPVCQRCSADLVAELERTLPKIPDSAILLLTSNNKPDGRLKSTKLIKKYADIREFDTIPPWKTDQIEHQVYQVAKDVGLQLTPQAAALLGEAIGADTRRLYNELEKLKTYWPQPKQALPPEAVHALVATSTQSSLQLAAALRQGQTDRALTLITELLTRNEPALRIVATLVGQFRTWLWVKLMTESGERDTRAIAQAADIGNPKRIYFLQKEIHGISSSQLQNALRLLLSLEYSLKQGAPETVTLHTKVIELAHCFKPV</sequence>
<evidence type="ECO:0000256" key="5">
    <source>
        <dbReference type="ARBA" id="ARBA00022705"/>
    </source>
</evidence>
<organism evidence="11 12">
    <name type="scientific">Adonisia turfae CCMR0081</name>
    <dbReference type="NCBI Taxonomy" id="2292702"/>
    <lineage>
        <taxon>Bacteria</taxon>
        <taxon>Bacillati</taxon>
        <taxon>Cyanobacteriota</taxon>
        <taxon>Adonisia</taxon>
        <taxon>Adonisia turfae</taxon>
    </lineage>
</organism>
<keyword evidence="12" id="KW-1185">Reference proteome</keyword>
<evidence type="ECO:0000256" key="1">
    <source>
        <dbReference type="ARBA" id="ARBA00012417"/>
    </source>
</evidence>
<protein>
    <recommendedName>
        <fullName evidence="2">DNA polymerase III subunit delta</fullName>
        <ecNumber evidence="1">2.7.7.7</ecNumber>
    </recommendedName>
</protein>
<dbReference type="PANTHER" id="PTHR34388:SF1">
    <property type="entry name" value="DNA POLYMERASE III SUBUNIT DELTA"/>
    <property type="match status" value="1"/>
</dbReference>
<dbReference type="Gene3D" id="1.10.8.60">
    <property type="match status" value="1"/>
</dbReference>
<evidence type="ECO:0000313" key="11">
    <source>
        <dbReference type="EMBL" id="NEZ58722.1"/>
    </source>
</evidence>
<comment type="caution">
    <text evidence="11">The sequence shown here is derived from an EMBL/GenBank/DDBJ whole genome shotgun (WGS) entry which is preliminary data.</text>
</comment>
<dbReference type="NCBIfam" id="TIGR01128">
    <property type="entry name" value="holA"/>
    <property type="match status" value="1"/>
</dbReference>
<evidence type="ECO:0000256" key="7">
    <source>
        <dbReference type="ARBA" id="ARBA00034754"/>
    </source>
</evidence>
<dbReference type="InterPro" id="IPR005790">
    <property type="entry name" value="DNA_polIII_delta"/>
</dbReference>
<feature type="domain" description="DNA polymerase III delta subunit-like C-terminal" evidence="10">
    <location>
        <begin position="201"/>
        <end position="310"/>
    </location>
</feature>
<dbReference type="EMBL" id="QXHD01000004">
    <property type="protein sequence ID" value="NEZ58722.1"/>
    <property type="molecule type" value="Genomic_DNA"/>
</dbReference>
<dbReference type="GO" id="GO:0006261">
    <property type="term" value="P:DNA-templated DNA replication"/>
    <property type="evidence" value="ECO:0007669"/>
    <property type="project" value="TreeGrafter"/>
</dbReference>
<comment type="similarity">
    <text evidence="7">Belongs to the DNA polymerase HolA subunit family.</text>
</comment>
<keyword evidence="4 11" id="KW-0548">Nucleotidyltransferase</keyword>
<keyword evidence="3 11" id="KW-0808">Transferase</keyword>
<comment type="catalytic activity">
    <reaction evidence="8">
        <text>DNA(n) + a 2'-deoxyribonucleoside 5'-triphosphate = DNA(n+1) + diphosphate</text>
        <dbReference type="Rhea" id="RHEA:22508"/>
        <dbReference type="Rhea" id="RHEA-COMP:17339"/>
        <dbReference type="Rhea" id="RHEA-COMP:17340"/>
        <dbReference type="ChEBI" id="CHEBI:33019"/>
        <dbReference type="ChEBI" id="CHEBI:61560"/>
        <dbReference type="ChEBI" id="CHEBI:173112"/>
        <dbReference type="EC" id="2.7.7.7"/>
    </reaction>
</comment>
<dbReference type="EC" id="2.7.7.7" evidence="1"/>
<evidence type="ECO:0000256" key="4">
    <source>
        <dbReference type="ARBA" id="ARBA00022695"/>
    </source>
</evidence>
<keyword evidence="5" id="KW-0235">DNA replication</keyword>
<evidence type="ECO:0000259" key="10">
    <source>
        <dbReference type="Pfam" id="PF21694"/>
    </source>
</evidence>
<dbReference type="RefSeq" id="WP_163701511.1">
    <property type="nucleotide sequence ID" value="NZ_QXHD01000004.1"/>
</dbReference>
<evidence type="ECO:0000256" key="3">
    <source>
        <dbReference type="ARBA" id="ARBA00022679"/>
    </source>
</evidence>
<dbReference type="Gene3D" id="1.20.272.10">
    <property type="match status" value="1"/>
</dbReference>
<dbReference type="InterPro" id="IPR027417">
    <property type="entry name" value="P-loop_NTPase"/>
</dbReference>
<feature type="domain" description="DNA polymerase III delta N-terminal" evidence="9">
    <location>
        <begin position="4"/>
        <end position="121"/>
    </location>
</feature>